<comment type="caution">
    <text evidence="3">The sequence shown here is derived from an EMBL/GenBank/DDBJ whole genome shotgun (WGS) entry which is preliminary data.</text>
</comment>
<feature type="signal peptide" evidence="2">
    <location>
        <begin position="1"/>
        <end position="25"/>
    </location>
</feature>
<evidence type="ECO:0000313" key="3">
    <source>
        <dbReference type="EMBL" id="KAJ9585340.1"/>
    </source>
</evidence>
<feature type="non-terminal residue" evidence="3">
    <location>
        <position position="114"/>
    </location>
</feature>
<proteinExistence type="predicted"/>
<keyword evidence="4" id="KW-1185">Reference proteome</keyword>
<name>A0AAD8ECE3_DIPPU</name>
<protein>
    <submittedName>
        <fullName evidence="3">Uncharacterized protein</fullName>
    </submittedName>
</protein>
<gene>
    <name evidence="3" type="ORF">L9F63_002876</name>
</gene>
<evidence type="ECO:0000313" key="4">
    <source>
        <dbReference type="Proteomes" id="UP001233999"/>
    </source>
</evidence>
<evidence type="ECO:0000256" key="2">
    <source>
        <dbReference type="SAM" id="SignalP"/>
    </source>
</evidence>
<feature type="region of interest" description="Disordered" evidence="1">
    <location>
        <begin position="54"/>
        <end position="114"/>
    </location>
</feature>
<feature type="compositionally biased region" description="Basic and acidic residues" evidence="1">
    <location>
        <begin position="59"/>
        <end position="72"/>
    </location>
</feature>
<dbReference type="AlphaFoldDB" id="A0AAD8ECE3"/>
<dbReference type="EMBL" id="JASPKZ010007283">
    <property type="protein sequence ID" value="KAJ9585340.1"/>
    <property type="molecule type" value="Genomic_DNA"/>
</dbReference>
<reference evidence="3" key="1">
    <citation type="journal article" date="2023" name="IScience">
        <title>Live-bearing cockroach genome reveals convergent evolutionary mechanisms linked to viviparity in insects and beyond.</title>
        <authorList>
            <person name="Fouks B."/>
            <person name="Harrison M.C."/>
            <person name="Mikhailova A.A."/>
            <person name="Marchal E."/>
            <person name="English S."/>
            <person name="Carruthers M."/>
            <person name="Jennings E.C."/>
            <person name="Chiamaka E.L."/>
            <person name="Frigard R.A."/>
            <person name="Pippel M."/>
            <person name="Attardo G.M."/>
            <person name="Benoit J.B."/>
            <person name="Bornberg-Bauer E."/>
            <person name="Tobe S.S."/>
        </authorList>
    </citation>
    <scope>NUCLEOTIDE SEQUENCE</scope>
    <source>
        <strain evidence="3">Stay&amp;Tobe</strain>
    </source>
</reference>
<keyword evidence="2" id="KW-0732">Signal</keyword>
<accession>A0AAD8ECE3</accession>
<evidence type="ECO:0000256" key="1">
    <source>
        <dbReference type="SAM" id="MobiDB-lite"/>
    </source>
</evidence>
<sequence>LGKSEVVFLLTASAVLYGLPLYAQGIVSKAANQDVEYNIRRDIEQYGESVLETTNDKISNTKERNNRTRLLDDDGENPNCQQVRRKNEINAQKHKQNKSVRVVTDVKPSTRKTI</sequence>
<organism evidence="3 4">
    <name type="scientific">Diploptera punctata</name>
    <name type="common">Pacific beetle cockroach</name>
    <dbReference type="NCBI Taxonomy" id="6984"/>
    <lineage>
        <taxon>Eukaryota</taxon>
        <taxon>Metazoa</taxon>
        <taxon>Ecdysozoa</taxon>
        <taxon>Arthropoda</taxon>
        <taxon>Hexapoda</taxon>
        <taxon>Insecta</taxon>
        <taxon>Pterygota</taxon>
        <taxon>Neoptera</taxon>
        <taxon>Polyneoptera</taxon>
        <taxon>Dictyoptera</taxon>
        <taxon>Blattodea</taxon>
        <taxon>Blaberoidea</taxon>
        <taxon>Blaberidae</taxon>
        <taxon>Diplopterinae</taxon>
        <taxon>Diploptera</taxon>
    </lineage>
</organism>
<dbReference type="Proteomes" id="UP001233999">
    <property type="component" value="Unassembled WGS sequence"/>
</dbReference>
<feature type="chain" id="PRO_5042047082" evidence="2">
    <location>
        <begin position="26"/>
        <end position="114"/>
    </location>
</feature>
<reference evidence="3" key="2">
    <citation type="submission" date="2023-05" db="EMBL/GenBank/DDBJ databases">
        <authorList>
            <person name="Fouks B."/>
        </authorList>
    </citation>
    <scope>NUCLEOTIDE SEQUENCE</scope>
    <source>
        <strain evidence="3">Stay&amp;Tobe</strain>
        <tissue evidence="3">Testes</tissue>
    </source>
</reference>